<dbReference type="Proteomes" id="UP000434870">
    <property type="component" value="Unassembled WGS sequence"/>
</dbReference>
<dbReference type="InterPro" id="IPR003346">
    <property type="entry name" value="Transposase_20"/>
</dbReference>
<dbReference type="PANTHER" id="PTHR33055">
    <property type="entry name" value="TRANSPOSASE FOR INSERTION SEQUENCE ELEMENT IS1111A"/>
    <property type="match status" value="1"/>
</dbReference>
<comment type="caution">
    <text evidence="3">The sequence shown here is derived from an EMBL/GenBank/DDBJ whole genome shotgun (WGS) entry which is preliminary data.</text>
</comment>
<dbReference type="Pfam" id="PF02371">
    <property type="entry name" value="Transposase_20"/>
    <property type="match status" value="1"/>
</dbReference>
<evidence type="ECO:0000313" key="4">
    <source>
        <dbReference type="Proteomes" id="UP000434870"/>
    </source>
</evidence>
<dbReference type="InterPro" id="IPR047650">
    <property type="entry name" value="Transpos_IS110"/>
</dbReference>
<evidence type="ECO:0000259" key="1">
    <source>
        <dbReference type="Pfam" id="PF01548"/>
    </source>
</evidence>
<dbReference type="PANTHER" id="PTHR33055:SF3">
    <property type="entry name" value="PUTATIVE TRANSPOSASE FOR IS117-RELATED"/>
    <property type="match status" value="1"/>
</dbReference>
<evidence type="ECO:0000259" key="2">
    <source>
        <dbReference type="Pfam" id="PF02371"/>
    </source>
</evidence>
<protein>
    <submittedName>
        <fullName evidence="3">IS110 family transposase</fullName>
    </submittedName>
</protein>
<accession>A0A6N6RNN6</accession>
<dbReference type="RefSeq" id="WP_151656889.1">
    <property type="nucleotide sequence ID" value="NZ_WBVP01000057.1"/>
</dbReference>
<sequence length="346" mass="38731">MTNHNVLAIDLAKNVFQVCKFSRETNKVIYNKELSRKKLKELLIREKISLVAMEACASAHYWARYAKEHGHEVKVINARAVKGFLVKQKTDKNDAHAIAIAATMVHIKSVGILTPEEQGLQSLERARELAKAHRTALSNQIRGLLSEFGIVFAKGFASLNKELPFLLEDAENNLPYNFRQTLHQLWEMFHCYDENLKVLEKQVEQEVKQHSMCKKLMKLEGVGPIAALGLSIRLGAADTYNNGREAAANMGLTPKQHSSGGKENIGHISKNSADKRLRSVLFQGALSVINSIENRPAKTNKELWLKALIIRRGKKVAAIAFANKTVRTAYALIKNKTEYAPVELIA</sequence>
<proteinExistence type="predicted"/>
<feature type="domain" description="Transposase IS116/IS110/IS902 C-terminal" evidence="2">
    <location>
        <begin position="213"/>
        <end position="293"/>
    </location>
</feature>
<dbReference type="AlphaFoldDB" id="A0A6N6RNN6"/>
<dbReference type="NCBIfam" id="NF033542">
    <property type="entry name" value="transpos_IS110"/>
    <property type="match status" value="1"/>
</dbReference>
<feature type="domain" description="Transposase IS110-like N-terminal" evidence="1">
    <location>
        <begin position="8"/>
        <end position="148"/>
    </location>
</feature>
<dbReference type="GO" id="GO:0004803">
    <property type="term" value="F:transposase activity"/>
    <property type="evidence" value="ECO:0007669"/>
    <property type="project" value="InterPro"/>
</dbReference>
<dbReference type="InterPro" id="IPR002525">
    <property type="entry name" value="Transp_IS110-like_N"/>
</dbReference>
<dbReference type="EMBL" id="WBVP01000057">
    <property type="protein sequence ID" value="KAB2823006.1"/>
    <property type="molecule type" value="Genomic_DNA"/>
</dbReference>
<dbReference type="Pfam" id="PF01548">
    <property type="entry name" value="DEDD_Tnp_IS110"/>
    <property type="match status" value="1"/>
</dbReference>
<evidence type="ECO:0000313" key="3">
    <source>
        <dbReference type="EMBL" id="KAB2823006.1"/>
    </source>
</evidence>
<name>A0A6N6RNN6_9GAMM</name>
<dbReference type="GO" id="GO:0006313">
    <property type="term" value="P:DNA transposition"/>
    <property type="evidence" value="ECO:0007669"/>
    <property type="project" value="InterPro"/>
</dbReference>
<reference evidence="3 4" key="1">
    <citation type="submission" date="2019-09" db="EMBL/GenBank/DDBJ databases">
        <title>Genome of Aliivibrio finisterrensis LMG 23869 (type strain).</title>
        <authorList>
            <person name="Bowman J.P."/>
        </authorList>
    </citation>
    <scope>NUCLEOTIDE SEQUENCE [LARGE SCALE GENOMIC DNA]</scope>
    <source>
        <strain evidence="3 4">LMG 23869</strain>
    </source>
</reference>
<dbReference type="GO" id="GO:0003677">
    <property type="term" value="F:DNA binding"/>
    <property type="evidence" value="ECO:0007669"/>
    <property type="project" value="InterPro"/>
</dbReference>
<gene>
    <name evidence="3" type="ORF">F8B77_17225</name>
</gene>
<organism evidence="3 4">
    <name type="scientific">Aliivibrio finisterrensis</name>
    <dbReference type="NCBI Taxonomy" id="511998"/>
    <lineage>
        <taxon>Bacteria</taxon>
        <taxon>Pseudomonadati</taxon>
        <taxon>Pseudomonadota</taxon>
        <taxon>Gammaproteobacteria</taxon>
        <taxon>Vibrionales</taxon>
        <taxon>Vibrionaceae</taxon>
        <taxon>Aliivibrio</taxon>
    </lineage>
</organism>